<name>A0A427XWZ1_9TREE</name>
<dbReference type="EMBL" id="RSCE01000004">
    <property type="protein sequence ID" value="RSH83360.1"/>
    <property type="molecule type" value="Genomic_DNA"/>
</dbReference>
<dbReference type="Pfam" id="PF04525">
    <property type="entry name" value="LOR"/>
    <property type="match status" value="1"/>
</dbReference>
<evidence type="ECO:0000313" key="1">
    <source>
        <dbReference type="EMBL" id="RSH83360.1"/>
    </source>
</evidence>
<dbReference type="GeneID" id="39591581"/>
<gene>
    <name evidence="1" type="ORF">EHS24_007038</name>
</gene>
<protein>
    <submittedName>
        <fullName evidence="1">Uncharacterized protein</fullName>
    </submittedName>
</protein>
<dbReference type="AlphaFoldDB" id="A0A427XWZ1"/>
<comment type="caution">
    <text evidence="1">The sequence shown here is derived from an EMBL/GenBank/DDBJ whole genome shotgun (WGS) entry which is preliminary data.</text>
</comment>
<evidence type="ECO:0000313" key="2">
    <source>
        <dbReference type="Proteomes" id="UP000279236"/>
    </source>
</evidence>
<accession>A0A427XWZ1</accession>
<reference evidence="1 2" key="1">
    <citation type="submission" date="2018-11" db="EMBL/GenBank/DDBJ databases">
        <title>Genome sequence of Apiotrichum porosum DSM 27194.</title>
        <authorList>
            <person name="Aliyu H."/>
            <person name="Gorte O."/>
            <person name="Ochsenreither K."/>
        </authorList>
    </citation>
    <scope>NUCLEOTIDE SEQUENCE [LARGE SCALE GENOMIC DNA]</scope>
    <source>
        <strain evidence="1 2">DSM 27194</strain>
    </source>
</reference>
<dbReference type="RefSeq" id="XP_028477312.1">
    <property type="nucleotide sequence ID" value="XM_028622420.1"/>
</dbReference>
<dbReference type="InterPro" id="IPR007612">
    <property type="entry name" value="LOR"/>
</dbReference>
<organism evidence="1 2">
    <name type="scientific">Apiotrichum porosum</name>
    <dbReference type="NCBI Taxonomy" id="105984"/>
    <lineage>
        <taxon>Eukaryota</taxon>
        <taxon>Fungi</taxon>
        <taxon>Dikarya</taxon>
        <taxon>Basidiomycota</taxon>
        <taxon>Agaricomycotina</taxon>
        <taxon>Tremellomycetes</taxon>
        <taxon>Trichosporonales</taxon>
        <taxon>Trichosporonaceae</taxon>
        <taxon>Apiotrichum</taxon>
    </lineage>
</organism>
<sequence length="203" mass="22650">MPDLPLFYPDVGVYRDECFNEITTLHVPSQSGTSKMSITHQGSSKEVYSFSGGHRIRRFMKGDTVLFTVVGDPAAGEVVCEDRRGKEILKVHSSLNCERMPSRHNVEADAMPLRTSLHIVLTLTTRYISYLSPHRPPLHSRDDRFGDASEIFIYPNDILATIDRCPIDPWSAGRKYEIKIAPGVDTAMIAMLCVVFDAAIHGA</sequence>
<proteinExistence type="predicted"/>
<dbReference type="Proteomes" id="UP000279236">
    <property type="component" value="Unassembled WGS sequence"/>
</dbReference>
<keyword evidence="2" id="KW-1185">Reference proteome</keyword>